<reference evidence="2 3" key="1">
    <citation type="journal article" date="2009" name="Nat. Genet.">
        <title>The genome of the cucumber, Cucumis sativus L.</title>
        <authorList>
            <person name="Huang S."/>
            <person name="Li R."/>
            <person name="Zhang Z."/>
            <person name="Li L."/>
            <person name="Gu X."/>
            <person name="Fan W."/>
            <person name="Lucas W.J."/>
            <person name="Wang X."/>
            <person name="Xie B."/>
            <person name="Ni P."/>
            <person name="Ren Y."/>
            <person name="Zhu H."/>
            <person name="Li J."/>
            <person name="Lin K."/>
            <person name="Jin W."/>
            <person name="Fei Z."/>
            <person name="Li G."/>
            <person name="Staub J."/>
            <person name="Kilian A."/>
            <person name="van der Vossen E.A."/>
            <person name="Wu Y."/>
            <person name="Guo J."/>
            <person name="He J."/>
            <person name="Jia Z."/>
            <person name="Ren Y."/>
            <person name="Tian G."/>
            <person name="Lu Y."/>
            <person name="Ruan J."/>
            <person name="Qian W."/>
            <person name="Wang M."/>
            <person name="Huang Q."/>
            <person name="Li B."/>
            <person name="Xuan Z."/>
            <person name="Cao J."/>
            <person name="Asan"/>
            <person name="Wu Z."/>
            <person name="Zhang J."/>
            <person name="Cai Q."/>
            <person name="Bai Y."/>
            <person name="Zhao B."/>
            <person name="Han Y."/>
            <person name="Li Y."/>
            <person name="Li X."/>
            <person name="Wang S."/>
            <person name="Shi Q."/>
            <person name="Liu S."/>
            <person name="Cho W.K."/>
            <person name="Kim J.Y."/>
            <person name="Xu Y."/>
            <person name="Heller-Uszynska K."/>
            <person name="Miao H."/>
            <person name="Cheng Z."/>
            <person name="Zhang S."/>
            <person name="Wu J."/>
            <person name="Yang Y."/>
            <person name="Kang H."/>
            <person name="Li M."/>
            <person name="Liang H."/>
            <person name="Ren X."/>
            <person name="Shi Z."/>
            <person name="Wen M."/>
            <person name="Jian M."/>
            <person name="Yang H."/>
            <person name="Zhang G."/>
            <person name="Yang Z."/>
            <person name="Chen R."/>
            <person name="Liu S."/>
            <person name="Li J."/>
            <person name="Ma L."/>
            <person name="Liu H."/>
            <person name="Zhou Y."/>
            <person name="Zhao J."/>
            <person name="Fang X."/>
            <person name="Li G."/>
            <person name="Fang L."/>
            <person name="Li Y."/>
            <person name="Liu D."/>
            <person name="Zheng H."/>
            <person name="Zhang Y."/>
            <person name="Qin N."/>
            <person name="Li Z."/>
            <person name="Yang G."/>
            <person name="Yang S."/>
            <person name="Bolund L."/>
            <person name="Kristiansen K."/>
            <person name="Zheng H."/>
            <person name="Li S."/>
            <person name="Zhang X."/>
            <person name="Yang H."/>
            <person name="Wang J."/>
            <person name="Sun R."/>
            <person name="Zhang B."/>
            <person name="Jiang S."/>
            <person name="Wang J."/>
            <person name="Du Y."/>
            <person name="Li S."/>
        </authorList>
    </citation>
    <scope>NUCLEOTIDE SEQUENCE [LARGE SCALE GENOMIC DNA]</scope>
    <source>
        <strain evidence="3">cv. 9930</strain>
    </source>
</reference>
<accession>A0A0A0L6Z9</accession>
<keyword evidence="3" id="KW-1185">Reference proteome</keyword>
<dbReference type="Gramene" id="KGN57765">
    <property type="protein sequence ID" value="KGN57765"/>
    <property type="gene ID" value="Csa_3G284010"/>
</dbReference>
<evidence type="ECO:0000313" key="2">
    <source>
        <dbReference type="EMBL" id="KGN57765.1"/>
    </source>
</evidence>
<evidence type="ECO:0000256" key="1">
    <source>
        <dbReference type="SAM" id="MobiDB-lite"/>
    </source>
</evidence>
<name>A0A0A0L6Z9_CUCSA</name>
<proteinExistence type="predicted"/>
<evidence type="ECO:0000313" key="3">
    <source>
        <dbReference type="Proteomes" id="UP000029981"/>
    </source>
</evidence>
<dbReference type="Proteomes" id="UP000029981">
    <property type="component" value="Chromosome 3"/>
</dbReference>
<sequence length="78" mass="9156">MDMNKIICNKKNSEVQQQVEEDGKILPPERTSSPAIESTGLETRARKKANQEILRPLEERMKVREMEKKQFGELEKKR</sequence>
<dbReference type="AlphaFoldDB" id="A0A0A0L6Z9"/>
<protein>
    <submittedName>
        <fullName evidence="2">Uncharacterized protein</fullName>
    </submittedName>
</protein>
<reference evidence="2 3" key="4">
    <citation type="journal article" date="2011" name="BMC Genomics">
        <title>RNA-Seq improves annotation of protein-coding genes in the cucumber genome.</title>
        <authorList>
            <person name="Li Z."/>
            <person name="Zhang Z."/>
            <person name="Yan P."/>
            <person name="Huang S."/>
            <person name="Fei Z."/>
            <person name="Lin K."/>
        </authorList>
    </citation>
    <scope>NUCLEOTIDE SEQUENCE [LARGE SCALE GENOMIC DNA]</scope>
    <source>
        <strain evidence="3">cv. 9930</strain>
    </source>
</reference>
<feature type="region of interest" description="Disordered" evidence="1">
    <location>
        <begin position="25"/>
        <end position="46"/>
    </location>
</feature>
<reference evidence="2 3" key="3">
    <citation type="journal article" date="2010" name="BMC Genomics">
        <title>Transcriptome sequencing and comparative analysis of cucumber flowers with different sex types.</title>
        <authorList>
            <person name="Guo S."/>
            <person name="Zheng Y."/>
            <person name="Joung J.G."/>
            <person name="Liu S."/>
            <person name="Zhang Z."/>
            <person name="Crasta O.R."/>
            <person name="Sobral B.W."/>
            <person name="Xu Y."/>
            <person name="Huang S."/>
            <person name="Fei Z."/>
        </authorList>
    </citation>
    <scope>NUCLEOTIDE SEQUENCE [LARGE SCALE GENOMIC DNA]</scope>
    <source>
        <strain evidence="3">cv. 9930</strain>
    </source>
</reference>
<organism evidence="2 3">
    <name type="scientific">Cucumis sativus</name>
    <name type="common">Cucumber</name>
    <dbReference type="NCBI Taxonomy" id="3659"/>
    <lineage>
        <taxon>Eukaryota</taxon>
        <taxon>Viridiplantae</taxon>
        <taxon>Streptophyta</taxon>
        <taxon>Embryophyta</taxon>
        <taxon>Tracheophyta</taxon>
        <taxon>Spermatophyta</taxon>
        <taxon>Magnoliopsida</taxon>
        <taxon>eudicotyledons</taxon>
        <taxon>Gunneridae</taxon>
        <taxon>Pentapetalae</taxon>
        <taxon>rosids</taxon>
        <taxon>fabids</taxon>
        <taxon>Cucurbitales</taxon>
        <taxon>Cucurbitaceae</taxon>
        <taxon>Benincaseae</taxon>
        <taxon>Cucumis</taxon>
    </lineage>
</organism>
<dbReference type="EMBL" id="CM002924">
    <property type="protein sequence ID" value="KGN57765.1"/>
    <property type="molecule type" value="Genomic_DNA"/>
</dbReference>
<gene>
    <name evidence="2" type="ORF">Csa_3G284010</name>
</gene>
<reference evidence="2 3" key="2">
    <citation type="journal article" date="2009" name="PLoS ONE">
        <title>An integrated genetic and cytogenetic map of the cucumber genome.</title>
        <authorList>
            <person name="Ren Y."/>
            <person name="Zhang Z."/>
            <person name="Liu J."/>
            <person name="Staub J.E."/>
            <person name="Han Y."/>
            <person name="Cheng Z."/>
            <person name="Li X."/>
            <person name="Lu J."/>
            <person name="Miao H."/>
            <person name="Kang H."/>
            <person name="Xie B."/>
            <person name="Gu X."/>
            <person name="Wang X."/>
            <person name="Du Y."/>
            <person name="Jin W."/>
            <person name="Huang S."/>
        </authorList>
    </citation>
    <scope>NUCLEOTIDE SEQUENCE [LARGE SCALE GENOMIC DNA]</scope>
    <source>
        <strain evidence="3">cv. 9930</strain>
    </source>
</reference>